<dbReference type="OrthoDB" id="9814185at2"/>
<accession>A0A3R9ZZR3</accession>
<dbReference type="AlphaFoldDB" id="A0A3R9ZZR3"/>
<dbReference type="Proteomes" id="UP000278398">
    <property type="component" value="Unassembled WGS sequence"/>
</dbReference>
<keyword evidence="2" id="KW-1185">Reference proteome</keyword>
<name>A0A3R9ZZR3_9HYPH</name>
<gene>
    <name evidence="1" type="ORF">EJC49_14900</name>
</gene>
<evidence type="ECO:0000313" key="2">
    <source>
        <dbReference type="Proteomes" id="UP000278398"/>
    </source>
</evidence>
<sequence>MQQTIGHTILQQLGGGKFIAMTGAKNFILYEDGLRFDLPARFAAKGINKVHITLTPNDLYTLEFMRWNARALELQRIAKASDIYADMLPDTFRDHTGLETRMPTVYRAR</sequence>
<dbReference type="EMBL" id="RWKW01000053">
    <property type="protein sequence ID" value="RST85589.1"/>
    <property type="molecule type" value="Genomic_DNA"/>
</dbReference>
<proteinExistence type="predicted"/>
<comment type="caution">
    <text evidence="1">The sequence shown here is derived from an EMBL/GenBank/DDBJ whole genome shotgun (WGS) entry which is preliminary data.</text>
</comment>
<dbReference type="RefSeq" id="WP_126700730.1">
    <property type="nucleotide sequence ID" value="NZ_RWKW01000053.1"/>
</dbReference>
<organism evidence="1 2">
    <name type="scientific">Aquibium carbonis</name>
    <dbReference type="NCBI Taxonomy" id="2495581"/>
    <lineage>
        <taxon>Bacteria</taxon>
        <taxon>Pseudomonadati</taxon>
        <taxon>Pseudomonadota</taxon>
        <taxon>Alphaproteobacteria</taxon>
        <taxon>Hyphomicrobiales</taxon>
        <taxon>Phyllobacteriaceae</taxon>
        <taxon>Aquibium</taxon>
    </lineage>
</organism>
<protein>
    <submittedName>
        <fullName evidence="1">Uncharacterized protein</fullName>
    </submittedName>
</protein>
<reference evidence="1 2" key="1">
    <citation type="submission" date="2018-12" db="EMBL/GenBank/DDBJ databases">
        <title>Mesorhizobium carbonis sp. nov., isolated from coal mine water.</title>
        <authorList>
            <person name="Xin W."/>
            <person name="Xu Z."/>
            <person name="Xiang F."/>
            <person name="Zhang J."/>
            <person name="Xi L."/>
            <person name="Liu J."/>
        </authorList>
    </citation>
    <scope>NUCLEOTIDE SEQUENCE [LARGE SCALE GENOMIC DNA]</scope>
    <source>
        <strain evidence="1 2">B2.3</strain>
    </source>
</reference>
<evidence type="ECO:0000313" key="1">
    <source>
        <dbReference type="EMBL" id="RST85589.1"/>
    </source>
</evidence>